<feature type="transmembrane region" description="Helical" evidence="6">
    <location>
        <begin position="375"/>
        <end position="396"/>
    </location>
</feature>
<dbReference type="OrthoDB" id="2962993at2759"/>
<dbReference type="GO" id="GO:0022857">
    <property type="term" value="F:transmembrane transporter activity"/>
    <property type="evidence" value="ECO:0007669"/>
    <property type="project" value="InterPro"/>
</dbReference>
<evidence type="ECO:0000256" key="6">
    <source>
        <dbReference type="SAM" id="Phobius"/>
    </source>
</evidence>
<dbReference type="KEGG" id="kdj:28970647"/>
<evidence type="ECO:0000313" key="10">
    <source>
        <dbReference type="Proteomes" id="UP000078595"/>
    </source>
</evidence>
<keyword evidence="10" id="KW-1185">Reference proteome</keyword>
<evidence type="ECO:0000259" key="7">
    <source>
        <dbReference type="PROSITE" id="PS50850"/>
    </source>
</evidence>
<sequence>MSDQMEKRLVRKIDRHIMPWVIVAYLLNYLDRTNLGNARTLNNDKPGESLVETLKLAGDRYNLIVAIFFIPYVIFEFPSNIALKYFTPSKWIARIMISWGIVTICTAAVSSYWGLLICRIFLGICEAGFFPGVMMYLCFWYKPSERGTRMAIFSASIAVAGAFGGLIATGVSFMSGKASLYGWQWLFILEGIPAVLVGILIYFFLPDFPETAKFLTEEERNFASERMGPFAPKGTDKHFDKADFIATLKSWHFWIFSLHYFLMTNSLNAFGYFAPTIISAMGFKGYKAQLLTVPPNAFAFFVIIGNSWWSDRRKERPRHIIGGLILVAIGYILLATVQGVAGRYIGTCLIACTNAAVIPFIAYRTATVAGATSTAIATGAMIAIANCAGIVAPYLFRSKDAPHYYPGLWTLFAMLGAAVLLTGLLWYKLGSSSEYRLPVQEDREYAGNVVLNNFEAANDVTQLEDESREKKVQSSTVNISPSVVA</sequence>
<dbReference type="GeneID" id="28970647"/>
<evidence type="ECO:0000256" key="2">
    <source>
        <dbReference type="ARBA" id="ARBA00022448"/>
    </source>
</evidence>
<comment type="subcellular location">
    <subcellularLocation>
        <location evidence="1">Membrane</location>
        <topology evidence="1">Multi-pass membrane protein</topology>
    </subcellularLocation>
</comment>
<keyword evidence="2" id="KW-0813">Transport</keyword>
<reference evidence="9" key="2">
    <citation type="submission" date="2013-07" db="EMBL/GenBank/DDBJ databases">
        <authorList>
            <consortium name="The Broad Institute Genome Sequencing Platform"/>
            <person name="Cuomo C."/>
            <person name="Litvintseva A."/>
            <person name="Chen Y."/>
            <person name="Heitman J."/>
            <person name="Sun S."/>
            <person name="Springer D."/>
            <person name="Dromer F."/>
            <person name="Young S.K."/>
            <person name="Zeng Q."/>
            <person name="Gargeya S."/>
            <person name="Fitzgerald M."/>
            <person name="Abouelleil A."/>
            <person name="Alvarado L."/>
            <person name="Berlin A.M."/>
            <person name="Chapman S.B."/>
            <person name="Dewar J."/>
            <person name="Goldberg J."/>
            <person name="Griggs A."/>
            <person name="Gujja S."/>
            <person name="Hansen M."/>
            <person name="Howarth C."/>
            <person name="Imamovic A."/>
            <person name="Larimer J."/>
            <person name="McCowan C."/>
            <person name="Murphy C."/>
            <person name="Pearson M."/>
            <person name="Priest M."/>
            <person name="Roberts A."/>
            <person name="Saif S."/>
            <person name="Shea T."/>
            <person name="Sykes S."/>
            <person name="Wortman J."/>
            <person name="Nusbaum C."/>
            <person name="Birren B."/>
        </authorList>
    </citation>
    <scope>NUCLEOTIDE SEQUENCE</scope>
    <source>
        <strain evidence="9">CBS 10117</strain>
    </source>
</reference>
<keyword evidence="4 6" id="KW-1133">Transmembrane helix</keyword>
<proteinExistence type="predicted"/>
<dbReference type="InterPro" id="IPR036259">
    <property type="entry name" value="MFS_trans_sf"/>
</dbReference>
<dbReference type="Gene3D" id="1.20.1250.20">
    <property type="entry name" value="MFS general substrate transporter like domains"/>
    <property type="match status" value="2"/>
</dbReference>
<dbReference type="Proteomes" id="UP000078595">
    <property type="component" value="Chromosome 9"/>
</dbReference>
<dbReference type="EMBL" id="KI894034">
    <property type="protein sequence ID" value="OBR83383.1"/>
    <property type="molecule type" value="Genomic_DNA"/>
</dbReference>
<accession>A0A1A6A005</accession>
<evidence type="ECO:0000256" key="1">
    <source>
        <dbReference type="ARBA" id="ARBA00004141"/>
    </source>
</evidence>
<evidence type="ECO:0000256" key="5">
    <source>
        <dbReference type="ARBA" id="ARBA00023136"/>
    </source>
</evidence>
<feature type="transmembrane region" description="Helical" evidence="6">
    <location>
        <begin position="151"/>
        <end position="173"/>
    </location>
</feature>
<dbReference type="PANTHER" id="PTHR43791:SF49">
    <property type="entry name" value="TRANSPORTER, PUTATIVE (AFU_ORTHOLOGUE AFUA_4G04250)-RELATED"/>
    <property type="match status" value="1"/>
</dbReference>
<feature type="transmembrane region" description="Helical" evidence="6">
    <location>
        <begin position="344"/>
        <end position="363"/>
    </location>
</feature>
<name>A0A1A6A005_9TREE</name>
<reference evidence="9" key="3">
    <citation type="submission" date="2024-02" db="EMBL/GenBank/DDBJ databases">
        <title>Comparative genomics of Cryptococcus and Kwoniella reveals pathogenesis evolution and contrasting modes of karyotype evolution via chromosome fusion or intercentromeric recombination.</title>
        <authorList>
            <person name="Coelho M.A."/>
            <person name="David-Palma M."/>
            <person name="Shea T."/>
            <person name="Bowers K."/>
            <person name="McGinley-Smith S."/>
            <person name="Mohammad A.W."/>
            <person name="Gnirke A."/>
            <person name="Yurkov A.M."/>
            <person name="Nowrousian M."/>
            <person name="Sun S."/>
            <person name="Cuomo C.A."/>
            <person name="Heitman J."/>
        </authorList>
    </citation>
    <scope>NUCLEOTIDE SEQUENCE</scope>
    <source>
        <strain evidence="9">CBS 10117</strain>
    </source>
</reference>
<evidence type="ECO:0000256" key="3">
    <source>
        <dbReference type="ARBA" id="ARBA00022692"/>
    </source>
</evidence>
<evidence type="ECO:0000256" key="4">
    <source>
        <dbReference type="ARBA" id="ARBA00022989"/>
    </source>
</evidence>
<dbReference type="EMBL" id="CP144538">
    <property type="protein sequence ID" value="WWC64929.1"/>
    <property type="molecule type" value="Genomic_DNA"/>
</dbReference>
<dbReference type="FunFam" id="1.20.1250.20:FF:000013">
    <property type="entry name" value="MFS general substrate transporter"/>
    <property type="match status" value="1"/>
</dbReference>
<feature type="transmembrane region" description="Helical" evidence="6">
    <location>
        <begin position="12"/>
        <end position="30"/>
    </location>
</feature>
<dbReference type="PANTHER" id="PTHR43791">
    <property type="entry name" value="PERMEASE-RELATED"/>
    <property type="match status" value="1"/>
</dbReference>
<dbReference type="InterPro" id="IPR020846">
    <property type="entry name" value="MFS_dom"/>
</dbReference>
<keyword evidence="5 6" id="KW-0472">Membrane</keyword>
<feature type="transmembrane region" description="Helical" evidence="6">
    <location>
        <begin position="408"/>
        <end position="427"/>
    </location>
</feature>
<dbReference type="SUPFAM" id="SSF103473">
    <property type="entry name" value="MFS general substrate transporter"/>
    <property type="match status" value="1"/>
</dbReference>
<dbReference type="FunFam" id="1.20.1250.20:FF:000018">
    <property type="entry name" value="MFS transporter permease"/>
    <property type="match status" value="1"/>
</dbReference>
<protein>
    <recommendedName>
        <fullName evidence="7">Major facilitator superfamily (MFS) profile domain-containing protein</fullName>
    </recommendedName>
</protein>
<feature type="transmembrane region" description="Helical" evidence="6">
    <location>
        <begin position="286"/>
        <end position="308"/>
    </location>
</feature>
<gene>
    <name evidence="8" type="ORF">I303_06948</name>
    <name evidence="9" type="ORF">I303_107543</name>
</gene>
<reference evidence="8" key="1">
    <citation type="submission" date="2013-07" db="EMBL/GenBank/DDBJ databases">
        <title>The Genome Sequence of Cryptococcus dejecticola CBS10117.</title>
        <authorList>
            <consortium name="The Broad Institute Genome Sequencing Platform"/>
            <person name="Cuomo C."/>
            <person name="Litvintseva A."/>
            <person name="Chen Y."/>
            <person name="Heitman J."/>
            <person name="Sun S."/>
            <person name="Springer D."/>
            <person name="Dromer F."/>
            <person name="Young S.K."/>
            <person name="Zeng Q."/>
            <person name="Gargeya S."/>
            <person name="Fitzgerald M."/>
            <person name="Abouelleil A."/>
            <person name="Alvarado L."/>
            <person name="Berlin A.M."/>
            <person name="Chapman S.B."/>
            <person name="Dewar J."/>
            <person name="Goldberg J."/>
            <person name="Griggs A."/>
            <person name="Gujja S."/>
            <person name="Hansen M."/>
            <person name="Howarth C."/>
            <person name="Imamovic A."/>
            <person name="Larimer J."/>
            <person name="McCowan C."/>
            <person name="Murphy C."/>
            <person name="Pearson M."/>
            <person name="Priest M."/>
            <person name="Roberts A."/>
            <person name="Saif S."/>
            <person name="Shea T."/>
            <person name="Sykes S."/>
            <person name="Wortman J."/>
            <person name="Nusbaum C."/>
            <person name="Birren B."/>
        </authorList>
    </citation>
    <scope>NUCLEOTIDE SEQUENCE [LARGE SCALE GENOMIC DNA]</scope>
    <source>
        <strain evidence="8">CBS 10117</strain>
    </source>
</reference>
<dbReference type="AlphaFoldDB" id="A0A1A6A005"/>
<dbReference type="GO" id="GO:0016020">
    <property type="term" value="C:membrane"/>
    <property type="evidence" value="ECO:0007669"/>
    <property type="project" value="UniProtKB-SubCell"/>
</dbReference>
<dbReference type="PROSITE" id="PS50850">
    <property type="entry name" value="MFS"/>
    <property type="match status" value="1"/>
</dbReference>
<dbReference type="VEuPathDB" id="FungiDB:I303_06948"/>
<feature type="transmembrane region" description="Helical" evidence="6">
    <location>
        <begin position="95"/>
        <end position="114"/>
    </location>
</feature>
<evidence type="ECO:0000313" key="9">
    <source>
        <dbReference type="EMBL" id="WWC64929.1"/>
    </source>
</evidence>
<evidence type="ECO:0000313" key="8">
    <source>
        <dbReference type="EMBL" id="OBR83383.1"/>
    </source>
</evidence>
<feature type="transmembrane region" description="Helical" evidence="6">
    <location>
        <begin position="320"/>
        <end position="338"/>
    </location>
</feature>
<dbReference type="InterPro" id="IPR011701">
    <property type="entry name" value="MFS"/>
</dbReference>
<organism evidence="8">
    <name type="scientific">Kwoniella dejecticola CBS 10117</name>
    <dbReference type="NCBI Taxonomy" id="1296121"/>
    <lineage>
        <taxon>Eukaryota</taxon>
        <taxon>Fungi</taxon>
        <taxon>Dikarya</taxon>
        <taxon>Basidiomycota</taxon>
        <taxon>Agaricomycotina</taxon>
        <taxon>Tremellomycetes</taxon>
        <taxon>Tremellales</taxon>
        <taxon>Cryptococcaceae</taxon>
        <taxon>Kwoniella</taxon>
    </lineage>
</organism>
<feature type="transmembrane region" description="Helical" evidence="6">
    <location>
        <begin position="185"/>
        <end position="205"/>
    </location>
</feature>
<feature type="transmembrane region" description="Helical" evidence="6">
    <location>
        <begin position="120"/>
        <end position="139"/>
    </location>
</feature>
<dbReference type="Pfam" id="PF07690">
    <property type="entry name" value="MFS_1"/>
    <property type="match status" value="1"/>
</dbReference>
<feature type="transmembrane region" description="Helical" evidence="6">
    <location>
        <begin position="251"/>
        <end position="274"/>
    </location>
</feature>
<dbReference type="RefSeq" id="XP_018261225.1">
    <property type="nucleotide sequence ID" value="XM_018410222.1"/>
</dbReference>
<feature type="transmembrane region" description="Helical" evidence="6">
    <location>
        <begin position="63"/>
        <end position="83"/>
    </location>
</feature>
<keyword evidence="3 6" id="KW-0812">Transmembrane</keyword>
<feature type="domain" description="Major facilitator superfamily (MFS) profile" evidence="7">
    <location>
        <begin position="17"/>
        <end position="434"/>
    </location>
</feature>